<protein>
    <submittedName>
        <fullName evidence="1">Uncharacterized protein</fullName>
    </submittedName>
</protein>
<reference evidence="1" key="2">
    <citation type="submission" date="2014-03" db="EMBL/GenBank/DDBJ databases">
        <title>The Genome Annotation of Fusarium oxysporum PHW808.</title>
        <authorList>
            <consortium name="The Broad Institute Genomics Platform"/>
            <person name="Ma L.-J."/>
            <person name="Corby-Kistler H."/>
            <person name="Broz K."/>
            <person name="Gale L.R."/>
            <person name="Jonkers W."/>
            <person name="O'Donnell K."/>
            <person name="Ploetz R."/>
            <person name="Steinberg C."/>
            <person name="Schwartz D.C."/>
            <person name="VanEtten H."/>
            <person name="Zhou S."/>
            <person name="Young S.K."/>
            <person name="Zeng Q."/>
            <person name="Gargeya S."/>
            <person name="Fitzgerald M."/>
            <person name="Abouelleil A."/>
            <person name="Alvarado L."/>
            <person name="Chapman S.B."/>
            <person name="Gainer-Dewar J."/>
            <person name="Goldberg J."/>
            <person name="Griggs A."/>
            <person name="Gujja S."/>
            <person name="Hansen M."/>
            <person name="Howarth C."/>
            <person name="Imamovic A."/>
            <person name="Ireland A."/>
            <person name="Larimer J."/>
            <person name="McCowan C."/>
            <person name="Murphy C."/>
            <person name="Pearson M."/>
            <person name="Poon T.W."/>
            <person name="Priest M."/>
            <person name="Roberts A."/>
            <person name="Saif S."/>
            <person name="Shea T."/>
            <person name="Sykes S."/>
            <person name="Wortman J."/>
            <person name="Nusbaum C."/>
            <person name="Birren B."/>
        </authorList>
    </citation>
    <scope>NUCLEOTIDE SEQUENCE</scope>
    <source>
        <strain evidence="1">54008</strain>
    </source>
</reference>
<reference evidence="1" key="1">
    <citation type="submission" date="2011-11" db="EMBL/GenBank/DDBJ databases">
        <title>The Genome Sequence of Fusarium oxysporum PHW808.</title>
        <authorList>
            <consortium name="The Broad Institute Genome Sequencing Platform"/>
            <person name="Ma L.-J."/>
            <person name="Gale L.R."/>
            <person name="Schwartz D.C."/>
            <person name="Zhou S."/>
            <person name="Corby-Kistler H."/>
            <person name="Young S.K."/>
            <person name="Zeng Q."/>
            <person name="Gargeya S."/>
            <person name="Fitzgerald M."/>
            <person name="Haas B."/>
            <person name="Abouelleil A."/>
            <person name="Alvarado L."/>
            <person name="Arachchi H.M."/>
            <person name="Berlin A."/>
            <person name="Brown A."/>
            <person name="Chapman S.B."/>
            <person name="Chen Z."/>
            <person name="Dunbar C."/>
            <person name="Freedman E."/>
            <person name="Gearin G."/>
            <person name="Goldberg J."/>
            <person name="Griggs A."/>
            <person name="Gujja S."/>
            <person name="Heiman D."/>
            <person name="Howarth C."/>
            <person name="Larson L."/>
            <person name="Lui A."/>
            <person name="MacDonald P.J.P."/>
            <person name="Montmayeur A."/>
            <person name="Murphy C."/>
            <person name="Neiman D."/>
            <person name="Pearson M."/>
            <person name="Priest M."/>
            <person name="Roberts A."/>
            <person name="Saif S."/>
            <person name="Shea T."/>
            <person name="Shenoy N."/>
            <person name="Sisk P."/>
            <person name="Stolte C."/>
            <person name="Sykes S."/>
            <person name="Wortman J."/>
            <person name="Nusbaum C."/>
            <person name="Birren B."/>
        </authorList>
    </citation>
    <scope>NUCLEOTIDE SEQUENCE [LARGE SCALE GENOMIC DNA]</scope>
    <source>
        <strain evidence="1">54008</strain>
    </source>
</reference>
<proteinExistence type="predicted"/>
<dbReference type="AlphaFoldDB" id="X0GYZ0"/>
<dbReference type="Proteomes" id="UP000030676">
    <property type="component" value="Unassembled WGS sequence"/>
</dbReference>
<accession>X0GYZ0</accession>
<dbReference type="EMBL" id="KK033769">
    <property type="protein sequence ID" value="EXL65046.1"/>
    <property type="molecule type" value="Genomic_DNA"/>
</dbReference>
<sequence length="71" mass="7848">MSPTWPCSLSFSNFYTSCVSPSALSISAKVDRALHYLCSSVESLVSPKTVRSFYSRGSLVHTYLVSFTFNV</sequence>
<dbReference type="HOGENOM" id="CLU_2740134_0_0_1"/>
<gene>
    <name evidence="1" type="ORF">FOPG_18710</name>
</gene>
<name>X0GYZ0_FUSOX</name>
<evidence type="ECO:0000313" key="1">
    <source>
        <dbReference type="EMBL" id="EXL65046.1"/>
    </source>
</evidence>
<organism evidence="1">
    <name type="scientific">Fusarium oxysporum f. sp. conglutinans race 2 54008</name>
    <dbReference type="NCBI Taxonomy" id="1089457"/>
    <lineage>
        <taxon>Eukaryota</taxon>
        <taxon>Fungi</taxon>
        <taxon>Dikarya</taxon>
        <taxon>Ascomycota</taxon>
        <taxon>Pezizomycotina</taxon>
        <taxon>Sordariomycetes</taxon>
        <taxon>Hypocreomycetidae</taxon>
        <taxon>Hypocreales</taxon>
        <taxon>Nectriaceae</taxon>
        <taxon>Fusarium</taxon>
        <taxon>Fusarium oxysporum species complex</taxon>
    </lineage>
</organism>